<evidence type="ECO:0000313" key="7">
    <source>
        <dbReference type="Proteomes" id="UP000249432"/>
    </source>
</evidence>
<dbReference type="InterPro" id="IPR014756">
    <property type="entry name" value="Ig_E-set"/>
</dbReference>
<sequence length="224" mass="23019">MSDSRTVRFRSAGGLIVSLILIVVGAVAFSPQAWAHDSVVSSSPEDGSTVSEFPHDIQLTMSGNPRDNFNTIAVSNKSSGKVIAKGTPTISGNVISFTVPEDVDASPGTYVVGFQITSSDGHSTRGSISFTYSGDSDKGESAAQSASTGESEENTDESGGSSAPSANANDGSSQDTDSSSSTSSSPFGSKALWLSIAVIIVIIGALVVALRRLRDSSSDDRDSR</sequence>
<evidence type="ECO:0000256" key="2">
    <source>
        <dbReference type="ARBA" id="ARBA00023008"/>
    </source>
</evidence>
<feature type="region of interest" description="Disordered" evidence="3">
    <location>
        <begin position="120"/>
        <end position="187"/>
    </location>
</feature>
<protein>
    <recommendedName>
        <fullName evidence="5">CopC domain-containing protein</fullName>
    </recommendedName>
</protein>
<dbReference type="Pfam" id="PF04234">
    <property type="entry name" value="CopC"/>
    <property type="match status" value="1"/>
</dbReference>
<dbReference type="SUPFAM" id="SSF81296">
    <property type="entry name" value="E set domains"/>
    <property type="match status" value="1"/>
</dbReference>
<keyword evidence="4" id="KW-0472">Membrane</keyword>
<accession>A0A2W5SRM8</accession>
<keyword evidence="2" id="KW-0186">Copper</keyword>
<dbReference type="GO" id="GO:0042597">
    <property type="term" value="C:periplasmic space"/>
    <property type="evidence" value="ECO:0007669"/>
    <property type="project" value="InterPro"/>
</dbReference>
<feature type="domain" description="CopC" evidence="5">
    <location>
        <begin position="36"/>
        <end position="131"/>
    </location>
</feature>
<organism evidence="6 7">
    <name type="scientific">Corynebacterium kroppenstedtii</name>
    <dbReference type="NCBI Taxonomy" id="161879"/>
    <lineage>
        <taxon>Bacteria</taxon>
        <taxon>Bacillati</taxon>
        <taxon>Actinomycetota</taxon>
        <taxon>Actinomycetes</taxon>
        <taxon>Mycobacteriales</taxon>
        <taxon>Corynebacteriaceae</taxon>
        <taxon>Corynebacterium</taxon>
    </lineage>
</organism>
<name>A0A2W5SRM8_9CORY</name>
<dbReference type="GO" id="GO:0046688">
    <property type="term" value="P:response to copper ion"/>
    <property type="evidence" value="ECO:0007669"/>
    <property type="project" value="InterPro"/>
</dbReference>
<dbReference type="InterPro" id="IPR007348">
    <property type="entry name" value="CopC_dom"/>
</dbReference>
<comment type="caution">
    <text evidence="6">The sequence shown here is derived from an EMBL/GenBank/DDBJ whole genome shotgun (WGS) entry which is preliminary data.</text>
</comment>
<dbReference type="EMBL" id="QFRA01000018">
    <property type="protein sequence ID" value="PZR04287.1"/>
    <property type="molecule type" value="Genomic_DNA"/>
</dbReference>
<gene>
    <name evidence="6" type="ORF">DI525_07270</name>
</gene>
<feature type="compositionally biased region" description="Polar residues" evidence="3">
    <location>
        <begin position="120"/>
        <end position="134"/>
    </location>
</feature>
<dbReference type="AlphaFoldDB" id="A0A2W5SRM8"/>
<dbReference type="InterPro" id="IPR014755">
    <property type="entry name" value="Cu-Rt/internalin_Ig-like"/>
</dbReference>
<feature type="transmembrane region" description="Helical" evidence="4">
    <location>
        <begin position="191"/>
        <end position="210"/>
    </location>
</feature>
<proteinExistence type="predicted"/>
<dbReference type="RefSeq" id="WP_303735080.1">
    <property type="nucleotide sequence ID" value="NZ_CAKZHK010000009.1"/>
</dbReference>
<evidence type="ECO:0000256" key="1">
    <source>
        <dbReference type="ARBA" id="ARBA00022729"/>
    </source>
</evidence>
<keyword evidence="4" id="KW-1133">Transmembrane helix</keyword>
<dbReference type="Proteomes" id="UP000249432">
    <property type="component" value="Unassembled WGS sequence"/>
</dbReference>
<keyword evidence="1" id="KW-0732">Signal</keyword>
<evidence type="ECO:0000256" key="3">
    <source>
        <dbReference type="SAM" id="MobiDB-lite"/>
    </source>
</evidence>
<evidence type="ECO:0000313" key="6">
    <source>
        <dbReference type="EMBL" id="PZR04287.1"/>
    </source>
</evidence>
<evidence type="ECO:0000256" key="4">
    <source>
        <dbReference type="SAM" id="Phobius"/>
    </source>
</evidence>
<evidence type="ECO:0000259" key="5">
    <source>
        <dbReference type="Pfam" id="PF04234"/>
    </source>
</evidence>
<feature type="compositionally biased region" description="Low complexity" evidence="3">
    <location>
        <begin position="158"/>
        <end position="187"/>
    </location>
</feature>
<reference evidence="6 7" key="1">
    <citation type="submission" date="2017-08" db="EMBL/GenBank/DDBJ databases">
        <title>Infants hospitalized years apart are colonized by the same room-sourced microbial strains.</title>
        <authorList>
            <person name="Brooks B."/>
            <person name="Olm M.R."/>
            <person name="Firek B.A."/>
            <person name="Baker R."/>
            <person name="Thomas B.C."/>
            <person name="Morowitz M.J."/>
            <person name="Banfield J.F."/>
        </authorList>
    </citation>
    <scope>NUCLEOTIDE SEQUENCE [LARGE SCALE GENOMIC DNA]</scope>
    <source>
        <strain evidence="6">S2_003_000_R1_3</strain>
    </source>
</reference>
<keyword evidence="4" id="KW-0812">Transmembrane</keyword>
<dbReference type="GO" id="GO:0005507">
    <property type="term" value="F:copper ion binding"/>
    <property type="evidence" value="ECO:0007669"/>
    <property type="project" value="InterPro"/>
</dbReference>
<dbReference type="Gene3D" id="2.60.40.1220">
    <property type="match status" value="1"/>
</dbReference>